<dbReference type="InterPro" id="IPR027417">
    <property type="entry name" value="P-loop_NTPase"/>
</dbReference>
<feature type="transmembrane region" description="Helical" evidence="9">
    <location>
        <begin position="157"/>
        <end position="180"/>
    </location>
</feature>
<evidence type="ECO:0000256" key="2">
    <source>
        <dbReference type="ARBA" id="ARBA00022448"/>
    </source>
</evidence>
<feature type="domain" description="ABC transmembrane type-1" evidence="11">
    <location>
        <begin position="18"/>
        <end position="300"/>
    </location>
</feature>
<comment type="caution">
    <text evidence="12">The sequence shown here is derived from an EMBL/GenBank/DDBJ whole genome shotgun (WGS) entry which is preliminary data.</text>
</comment>
<dbReference type="Pfam" id="PF00664">
    <property type="entry name" value="ABC_membrane"/>
    <property type="match status" value="1"/>
</dbReference>
<feature type="transmembrane region" description="Helical" evidence="9">
    <location>
        <begin position="12"/>
        <end position="33"/>
    </location>
</feature>
<dbReference type="SUPFAM" id="SSF52540">
    <property type="entry name" value="P-loop containing nucleoside triphosphate hydrolases"/>
    <property type="match status" value="1"/>
</dbReference>
<dbReference type="CDD" id="cd18548">
    <property type="entry name" value="ABC_6TM_Tm287_like"/>
    <property type="match status" value="1"/>
</dbReference>
<keyword evidence="4 9" id="KW-0812">Transmembrane</keyword>
<dbReference type="InterPro" id="IPR017871">
    <property type="entry name" value="ABC_transporter-like_CS"/>
</dbReference>
<organism evidence="12 13">
    <name type="scientific">Mycetocola tolaasinivorans</name>
    <dbReference type="NCBI Taxonomy" id="76635"/>
    <lineage>
        <taxon>Bacteria</taxon>
        <taxon>Bacillati</taxon>
        <taxon>Actinomycetota</taxon>
        <taxon>Actinomycetes</taxon>
        <taxon>Micrococcales</taxon>
        <taxon>Microbacteriaceae</taxon>
        <taxon>Mycetocola</taxon>
    </lineage>
</organism>
<dbReference type="Pfam" id="PF00005">
    <property type="entry name" value="ABC_tran"/>
    <property type="match status" value="1"/>
</dbReference>
<keyword evidence="13" id="KW-1185">Reference proteome</keyword>
<dbReference type="PANTHER" id="PTHR43394:SF1">
    <property type="entry name" value="ATP-BINDING CASSETTE SUB-FAMILY B MEMBER 10, MITOCHONDRIAL"/>
    <property type="match status" value="1"/>
</dbReference>
<keyword evidence="8 9" id="KW-0472">Membrane</keyword>
<dbReference type="SUPFAM" id="SSF90123">
    <property type="entry name" value="ABC transporter transmembrane region"/>
    <property type="match status" value="1"/>
</dbReference>
<keyword evidence="3" id="KW-1003">Cell membrane</keyword>
<proteinExistence type="predicted"/>
<evidence type="ECO:0000256" key="8">
    <source>
        <dbReference type="ARBA" id="ARBA00023136"/>
    </source>
</evidence>
<dbReference type="InterPro" id="IPR039421">
    <property type="entry name" value="Type_1_exporter"/>
</dbReference>
<feature type="transmembrane region" description="Helical" evidence="9">
    <location>
        <begin position="53"/>
        <end position="78"/>
    </location>
</feature>
<evidence type="ECO:0000256" key="5">
    <source>
        <dbReference type="ARBA" id="ARBA00022741"/>
    </source>
</evidence>
<feature type="transmembrane region" description="Helical" evidence="9">
    <location>
        <begin position="127"/>
        <end position="151"/>
    </location>
</feature>
<evidence type="ECO:0000256" key="7">
    <source>
        <dbReference type="ARBA" id="ARBA00022989"/>
    </source>
</evidence>
<dbReference type="Proteomes" id="UP000272503">
    <property type="component" value="Unassembled WGS sequence"/>
</dbReference>
<dbReference type="RefSeq" id="WP_121647110.1">
    <property type="nucleotide sequence ID" value="NZ_RCUX01000001.1"/>
</dbReference>
<dbReference type="InterPro" id="IPR011527">
    <property type="entry name" value="ABC1_TM_dom"/>
</dbReference>
<dbReference type="InterPro" id="IPR003439">
    <property type="entry name" value="ABC_transporter-like_ATP-bd"/>
</dbReference>
<keyword evidence="6 12" id="KW-0067">ATP-binding</keyword>
<dbReference type="GO" id="GO:0016887">
    <property type="term" value="F:ATP hydrolysis activity"/>
    <property type="evidence" value="ECO:0007669"/>
    <property type="project" value="InterPro"/>
</dbReference>
<sequence>MLVRLLLRYSRPYVGWIVAVVILQLVATLAALYLPSLNAQIIDQGVAKGDIDFIWSTGATMLWVCLIQVVAAVGGVYFGAKTAMAVGRDLRRDVYGRVSNFRAQELGRFGAPTLITRGTNDVQQVQMLLLMTLNFMVSTPIMCVGGIVMALREDAGLSWLVWVSVPLLVAVVGYLVTLLMPLFRSMQDKIDGINGVLREQIIGIRVVRAFVREDFETARFGDANHALTRVSLKVGSIFVLMFPLIGMILHLATAAVLWFGGHRVDVGDMQVGSLTAFLQYLLQILTAVMMGTFMVMMIPRAVVCSERIGEVLDVEPTMAEPEAPATVSDPRGVVEFRDVGFGYPGAENQVLEGLSFTAEPGQTTAIIGSTGSGKSTLLSLIPRLYDTAQGEVLIDGVPVTEYTRAQLSERVGMVPQRPFLFSGTVASNLRFGDEAASEEKLWQALSVAQGAEFVREKEHGLESPISQGGTNVSGGQRQRLCIARTLVAEPRVYLFDDSFSALDVTTDSKLRAALKDEIRDATVIIVAQRVSTITDADQILVMDDGRIVGRGTHEELLDSSETYREIVNSQLSASEVA</sequence>
<dbReference type="Gene3D" id="3.40.50.300">
    <property type="entry name" value="P-loop containing nucleotide triphosphate hydrolases"/>
    <property type="match status" value="1"/>
</dbReference>
<evidence type="ECO:0000256" key="9">
    <source>
        <dbReference type="SAM" id="Phobius"/>
    </source>
</evidence>
<comment type="subcellular location">
    <subcellularLocation>
        <location evidence="1">Cell membrane</location>
        <topology evidence="1">Multi-pass membrane protein</topology>
    </subcellularLocation>
</comment>
<feature type="domain" description="ABC transporter" evidence="10">
    <location>
        <begin position="334"/>
        <end position="569"/>
    </location>
</feature>
<evidence type="ECO:0000256" key="6">
    <source>
        <dbReference type="ARBA" id="ARBA00022840"/>
    </source>
</evidence>
<dbReference type="Gene3D" id="1.20.1560.10">
    <property type="entry name" value="ABC transporter type 1, transmembrane domain"/>
    <property type="match status" value="1"/>
</dbReference>
<feature type="transmembrane region" description="Helical" evidence="9">
    <location>
        <begin position="280"/>
        <end position="298"/>
    </location>
</feature>
<dbReference type="InterPro" id="IPR036640">
    <property type="entry name" value="ABC1_TM_sf"/>
</dbReference>
<dbReference type="PROSITE" id="PS50893">
    <property type="entry name" value="ABC_TRANSPORTER_2"/>
    <property type="match status" value="1"/>
</dbReference>
<evidence type="ECO:0000259" key="10">
    <source>
        <dbReference type="PROSITE" id="PS50893"/>
    </source>
</evidence>
<evidence type="ECO:0000313" key="13">
    <source>
        <dbReference type="Proteomes" id="UP000272503"/>
    </source>
</evidence>
<protein>
    <submittedName>
        <fullName evidence="12">ABC transporter ATP-binding protein</fullName>
    </submittedName>
</protein>
<dbReference type="GO" id="GO:0005886">
    <property type="term" value="C:plasma membrane"/>
    <property type="evidence" value="ECO:0007669"/>
    <property type="project" value="UniProtKB-SubCell"/>
</dbReference>
<keyword evidence="7 9" id="KW-1133">Transmembrane helix</keyword>
<evidence type="ECO:0000256" key="3">
    <source>
        <dbReference type="ARBA" id="ARBA00022475"/>
    </source>
</evidence>
<dbReference type="SMART" id="SM00382">
    <property type="entry name" value="AAA"/>
    <property type="match status" value="1"/>
</dbReference>
<gene>
    <name evidence="12" type="ORF">D9V32_01425</name>
</gene>
<feature type="transmembrane region" description="Helical" evidence="9">
    <location>
        <begin position="237"/>
        <end position="260"/>
    </location>
</feature>
<dbReference type="GO" id="GO:0015421">
    <property type="term" value="F:ABC-type oligopeptide transporter activity"/>
    <property type="evidence" value="ECO:0007669"/>
    <property type="project" value="TreeGrafter"/>
</dbReference>
<dbReference type="GO" id="GO:0005524">
    <property type="term" value="F:ATP binding"/>
    <property type="evidence" value="ECO:0007669"/>
    <property type="project" value="UniProtKB-KW"/>
</dbReference>
<evidence type="ECO:0000256" key="1">
    <source>
        <dbReference type="ARBA" id="ARBA00004651"/>
    </source>
</evidence>
<dbReference type="EMBL" id="RCUX01000001">
    <property type="protein sequence ID" value="RLP78018.1"/>
    <property type="molecule type" value="Genomic_DNA"/>
</dbReference>
<dbReference type="PANTHER" id="PTHR43394">
    <property type="entry name" value="ATP-DEPENDENT PERMEASE MDL1, MITOCHONDRIAL"/>
    <property type="match status" value="1"/>
</dbReference>
<keyword evidence="5" id="KW-0547">Nucleotide-binding</keyword>
<evidence type="ECO:0000256" key="4">
    <source>
        <dbReference type="ARBA" id="ARBA00022692"/>
    </source>
</evidence>
<evidence type="ECO:0000313" key="12">
    <source>
        <dbReference type="EMBL" id="RLP78018.1"/>
    </source>
</evidence>
<reference evidence="12 13" key="1">
    <citation type="submission" date="2018-10" db="EMBL/GenBank/DDBJ databases">
        <authorList>
            <person name="Li J."/>
        </authorList>
    </citation>
    <scope>NUCLEOTIDE SEQUENCE [LARGE SCALE GENOMIC DNA]</scope>
    <source>
        <strain evidence="12 13">IF 016277</strain>
    </source>
</reference>
<dbReference type="FunFam" id="1.20.1560.10:FF:000040">
    <property type="entry name" value="Multidrug ABC transporter ATP-binding protein"/>
    <property type="match status" value="1"/>
</dbReference>
<name>A0A3L7AE86_9MICO</name>
<evidence type="ECO:0000259" key="11">
    <source>
        <dbReference type="PROSITE" id="PS50929"/>
    </source>
</evidence>
<dbReference type="AlphaFoldDB" id="A0A3L7AE86"/>
<dbReference type="PROSITE" id="PS50929">
    <property type="entry name" value="ABC_TM1F"/>
    <property type="match status" value="1"/>
</dbReference>
<dbReference type="PROSITE" id="PS00211">
    <property type="entry name" value="ABC_TRANSPORTER_1"/>
    <property type="match status" value="1"/>
</dbReference>
<keyword evidence="2" id="KW-0813">Transport</keyword>
<accession>A0A3L7AE86</accession>
<dbReference type="OrthoDB" id="9806127at2"/>
<dbReference type="InterPro" id="IPR003593">
    <property type="entry name" value="AAA+_ATPase"/>
</dbReference>
<dbReference type="FunFam" id="3.40.50.300:FF:000854">
    <property type="entry name" value="Multidrug ABC transporter ATP-binding protein"/>
    <property type="match status" value="1"/>
</dbReference>